<sequence length="228" mass="25363">MNLNQLRSLPADHIDLIMTSAISFGVISAPPGTPRPQQVVTAMAQRLGTGLFLRNQLVEPGGYRYRSVEGPLDVRDVMKACHAAQFAYRDTRLWVGSNEQRVVDAVAKAAAMRIPGYELSPWVWTRPTEEAIGYAPAGSWWPADLDGVERIADLEDLAARWTTARVVIVTPAALPELPELLARPRLYVIVEPELAVDTIKRSNSHRPPIDSVLVWPEAAQWLREELLI</sequence>
<organism evidence="1 2">
    <name type="scientific">Tessaracoccus lubricantis</name>
    <dbReference type="NCBI Taxonomy" id="545543"/>
    <lineage>
        <taxon>Bacteria</taxon>
        <taxon>Bacillati</taxon>
        <taxon>Actinomycetota</taxon>
        <taxon>Actinomycetes</taxon>
        <taxon>Propionibacteriales</taxon>
        <taxon>Propionibacteriaceae</taxon>
        <taxon>Tessaracoccus</taxon>
    </lineage>
</organism>
<protein>
    <submittedName>
        <fullName evidence="1">Uncharacterized protein</fullName>
    </submittedName>
</protein>
<proteinExistence type="predicted"/>
<reference evidence="2" key="1">
    <citation type="journal article" date="2019" name="Int. J. Syst. Evol. Microbiol.">
        <title>The Global Catalogue of Microorganisms (GCM) 10K type strain sequencing project: providing services to taxonomists for standard genome sequencing and annotation.</title>
        <authorList>
            <consortium name="The Broad Institute Genomics Platform"/>
            <consortium name="The Broad Institute Genome Sequencing Center for Infectious Disease"/>
            <person name="Wu L."/>
            <person name="Ma J."/>
        </authorList>
    </citation>
    <scope>NUCLEOTIDE SEQUENCE [LARGE SCALE GENOMIC DNA]</scope>
    <source>
        <strain evidence="2">JCM 19125</strain>
    </source>
</reference>
<dbReference type="Proteomes" id="UP001501521">
    <property type="component" value="Unassembled WGS sequence"/>
</dbReference>
<keyword evidence="2" id="KW-1185">Reference proteome</keyword>
<comment type="caution">
    <text evidence="1">The sequence shown here is derived from an EMBL/GenBank/DDBJ whole genome shotgun (WGS) entry which is preliminary data.</text>
</comment>
<accession>A0ABP9FRD6</accession>
<evidence type="ECO:0000313" key="2">
    <source>
        <dbReference type="Proteomes" id="UP001501521"/>
    </source>
</evidence>
<dbReference type="EMBL" id="BAABLV010000066">
    <property type="protein sequence ID" value="GAA4909585.1"/>
    <property type="molecule type" value="Genomic_DNA"/>
</dbReference>
<gene>
    <name evidence="1" type="ORF">GCM10025789_30950</name>
</gene>
<evidence type="ECO:0000313" key="1">
    <source>
        <dbReference type="EMBL" id="GAA4909585.1"/>
    </source>
</evidence>
<name>A0ABP9FRD6_9ACTN</name>